<dbReference type="SUPFAM" id="SSF48150">
    <property type="entry name" value="DNA-glycosylase"/>
    <property type="match status" value="1"/>
</dbReference>
<dbReference type="PANTHER" id="PTHR10242">
    <property type="entry name" value="8-OXOGUANINE DNA GLYCOSYLASE"/>
    <property type="match status" value="1"/>
</dbReference>
<evidence type="ECO:0000256" key="6">
    <source>
        <dbReference type="ARBA" id="ARBA00023204"/>
    </source>
</evidence>
<dbReference type="Gene3D" id="1.10.340.30">
    <property type="entry name" value="Hypothetical protein, domain 2"/>
    <property type="match status" value="1"/>
</dbReference>
<feature type="region of interest" description="Disordered" evidence="12">
    <location>
        <begin position="318"/>
        <end position="421"/>
    </location>
</feature>
<dbReference type="InterPro" id="IPR011257">
    <property type="entry name" value="DNA_glycosylase"/>
</dbReference>
<dbReference type="GO" id="GO:0034039">
    <property type="term" value="F:8-oxo-7,8-dihydroguanine DNA N-glycosylase activity"/>
    <property type="evidence" value="ECO:0007669"/>
    <property type="project" value="TreeGrafter"/>
</dbReference>
<accession>A0A061S2Z9</accession>
<dbReference type="CDD" id="cd00056">
    <property type="entry name" value="ENDO3c"/>
    <property type="match status" value="1"/>
</dbReference>
<protein>
    <recommendedName>
        <fullName evidence="3">DNA-(apurinic or apyrimidinic site) lyase</fullName>
        <ecNumber evidence="3">4.2.99.18</ecNumber>
    </recommendedName>
</protein>
<dbReference type="SMART" id="SM00478">
    <property type="entry name" value="ENDO3c"/>
    <property type="match status" value="1"/>
</dbReference>
<evidence type="ECO:0000256" key="10">
    <source>
        <dbReference type="ARBA" id="ARBA00023295"/>
    </source>
</evidence>
<keyword evidence="9" id="KW-0511">Multifunctional enzyme</keyword>
<comment type="similarity">
    <text evidence="2">Belongs to the type-1 OGG1 family.</text>
</comment>
<dbReference type="Pfam" id="PF00730">
    <property type="entry name" value="HhH-GPD"/>
    <property type="match status" value="1"/>
</dbReference>
<keyword evidence="8" id="KW-0539">Nucleus</keyword>
<dbReference type="GO" id="GO:0140078">
    <property type="term" value="F:class I DNA-(apurinic or apyrimidinic site) endonuclease activity"/>
    <property type="evidence" value="ECO:0007669"/>
    <property type="project" value="UniProtKB-EC"/>
</dbReference>
<keyword evidence="7 14" id="KW-0456">Lyase</keyword>
<dbReference type="InterPro" id="IPR052054">
    <property type="entry name" value="Oxidative_DNA_repair_enzyme"/>
</dbReference>
<comment type="catalytic activity">
    <reaction evidence="11">
        <text>2'-deoxyribonucleotide-(2'-deoxyribose 5'-phosphate)-2'-deoxyribonucleotide-DNA = a 3'-end 2'-deoxyribonucleotide-(2,3-dehydro-2,3-deoxyribose 5'-phosphate)-DNA + a 5'-end 5'-phospho-2'-deoxyribonucleoside-DNA + H(+)</text>
        <dbReference type="Rhea" id="RHEA:66592"/>
        <dbReference type="Rhea" id="RHEA-COMP:13180"/>
        <dbReference type="Rhea" id="RHEA-COMP:16897"/>
        <dbReference type="Rhea" id="RHEA-COMP:17067"/>
        <dbReference type="ChEBI" id="CHEBI:15378"/>
        <dbReference type="ChEBI" id="CHEBI:136412"/>
        <dbReference type="ChEBI" id="CHEBI:157695"/>
        <dbReference type="ChEBI" id="CHEBI:167181"/>
        <dbReference type="EC" id="4.2.99.18"/>
    </reaction>
</comment>
<dbReference type="FunFam" id="1.10.1670.10:FF:000005">
    <property type="entry name" value="N-glycosylase/DNA lyase OGG1"/>
    <property type="match status" value="1"/>
</dbReference>
<keyword evidence="4" id="KW-0227">DNA damage</keyword>
<evidence type="ECO:0000256" key="5">
    <source>
        <dbReference type="ARBA" id="ARBA00022801"/>
    </source>
</evidence>
<dbReference type="Gene3D" id="1.10.1670.10">
    <property type="entry name" value="Helix-hairpin-Helix base-excision DNA repair enzymes (C-terminal)"/>
    <property type="match status" value="1"/>
</dbReference>
<sequence length="421" mass="46558">AASKLMGWQPLGISVRELCLEHTLPTGQSFRWRQTRNSPVEFTGVLGRRIVSLQQNTYSIDYKVISRCEDETRDSDSVALAEYFQKDVCLEKLCQTWAVRDKRFASLLPFVKGARMLRQDPVECLFSFICSSNNHISRIHGMVERLAAAYGDSIEVPEGCNLPAGLGFHAFPTLEQLSMATEEDLRADGYGYRAKYIVGAVEALQAKPQGGREWLVALRDAPLEEALAELQTLPGIGPKVAACVALFSLDKPDAIPVDTHVWRLAVQHYCPHLRHKSLTPKVHREVQEAFKEIFGEYCGWAHNTLFVAELPAVRSKLPPSLRLPHPEPSSSKKKPAAKTKAAAKAGVKEEVLEDSSGLNSPSQAVKEEESEASSGSRVPSQALKEEPTPSAREAKPKRASGTVDMASARDMSKWKRKKRAS</sequence>
<feature type="non-terminal residue" evidence="14">
    <location>
        <position position="1"/>
    </location>
</feature>
<dbReference type="AlphaFoldDB" id="A0A061S2Z9"/>
<dbReference type="GO" id="GO:0003684">
    <property type="term" value="F:damaged DNA binding"/>
    <property type="evidence" value="ECO:0007669"/>
    <property type="project" value="InterPro"/>
</dbReference>
<proteinExistence type="inferred from homology"/>
<keyword evidence="5" id="KW-0378">Hydrolase</keyword>
<dbReference type="Gene3D" id="3.30.310.40">
    <property type="match status" value="1"/>
</dbReference>
<keyword evidence="10" id="KW-0326">Glycosidase</keyword>
<evidence type="ECO:0000256" key="3">
    <source>
        <dbReference type="ARBA" id="ARBA00012720"/>
    </source>
</evidence>
<evidence type="ECO:0000256" key="9">
    <source>
        <dbReference type="ARBA" id="ARBA00023268"/>
    </source>
</evidence>
<evidence type="ECO:0000256" key="4">
    <source>
        <dbReference type="ARBA" id="ARBA00022763"/>
    </source>
</evidence>
<evidence type="ECO:0000256" key="2">
    <source>
        <dbReference type="ARBA" id="ARBA00010679"/>
    </source>
</evidence>
<dbReference type="GO" id="GO:0006289">
    <property type="term" value="P:nucleotide-excision repair"/>
    <property type="evidence" value="ECO:0007669"/>
    <property type="project" value="InterPro"/>
</dbReference>
<feature type="compositionally biased region" description="Basic and acidic residues" evidence="12">
    <location>
        <begin position="383"/>
        <end position="396"/>
    </location>
</feature>
<comment type="subcellular location">
    <subcellularLocation>
        <location evidence="1">Nucleus</location>
    </subcellularLocation>
</comment>
<evidence type="ECO:0000256" key="1">
    <source>
        <dbReference type="ARBA" id="ARBA00004123"/>
    </source>
</evidence>
<evidence type="ECO:0000313" key="14">
    <source>
        <dbReference type="EMBL" id="JAC79542.1"/>
    </source>
</evidence>
<dbReference type="EMBL" id="GBEZ01005808">
    <property type="protein sequence ID" value="JAC79542.1"/>
    <property type="molecule type" value="Transcribed_RNA"/>
</dbReference>
<evidence type="ECO:0000256" key="8">
    <source>
        <dbReference type="ARBA" id="ARBA00023242"/>
    </source>
</evidence>
<dbReference type="SUPFAM" id="SSF55945">
    <property type="entry name" value="TATA-box binding protein-like"/>
    <property type="match status" value="1"/>
</dbReference>
<dbReference type="GO" id="GO:0005634">
    <property type="term" value="C:nucleus"/>
    <property type="evidence" value="ECO:0007669"/>
    <property type="project" value="UniProtKB-SubCell"/>
</dbReference>
<feature type="domain" description="HhH-GPD" evidence="13">
    <location>
        <begin position="130"/>
        <end position="310"/>
    </location>
</feature>
<evidence type="ECO:0000259" key="13">
    <source>
        <dbReference type="SMART" id="SM00478"/>
    </source>
</evidence>
<dbReference type="InterPro" id="IPR003265">
    <property type="entry name" value="HhH-GPD_domain"/>
</dbReference>
<evidence type="ECO:0000256" key="11">
    <source>
        <dbReference type="ARBA" id="ARBA00044632"/>
    </source>
</evidence>
<evidence type="ECO:0000256" key="7">
    <source>
        <dbReference type="ARBA" id="ARBA00023239"/>
    </source>
</evidence>
<dbReference type="InterPro" id="IPR012904">
    <property type="entry name" value="OGG_N"/>
</dbReference>
<name>A0A061S2Z9_9CHLO</name>
<gene>
    <name evidence="14" type="primary">OGG1</name>
    <name evidence="14" type="ORF">TSPGSL018_12470</name>
</gene>
<dbReference type="Pfam" id="PF07934">
    <property type="entry name" value="OGG_N"/>
    <property type="match status" value="1"/>
</dbReference>
<keyword evidence="6" id="KW-0234">DNA repair</keyword>
<dbReference type="GO" id="GO:0006285">
    <property type="term" value="P:base-excision repair, AP site formation"/>
    <property type="evidence" value="ECO:0007669"/>
    <property type="project" value="TreeGrafter"/>
</dbReference>
<organism evidence="14">
    <name type="scientific">Tetraselmis sp. GSL018</name>
    <dbReference type="NCBI Taxonomy" id="582737"/>
    <lineage>
        <taxon>Eukaryota</taxon>
        <taxon>Viridiplantae</taxon>
        <taxon>Chlorophyta</taxon>
        <taxon>core chlorophytes</taxon>
        <taxon>Chlorodendrophyceae</taxon>
        <taxon>Chlorodendrales</taxon>
        <taxon>Chlorodendraceae</taxon>
        <taxon>Tetraselmis</taxon>
    </lineage>
</organism>
<dbReference type="PANTHER" id="PTHR10242:SF2">
    <property type="entry name" value="N-GLYCOSYLASE_DNA LYASE"/>
    <property type="match status" value="1"/>
</dbReference>
<dbReference type="EC" id="4.2.99.18" evidence="3"/>
<evidence type="ECO:0000256" key="12">
    <source>
        <dbReference type="SAM" id="MobiDB-lite"/>
    </source>
</evidence>
<reference evidence="14" key="1">
    <citation type="submission" date="2014-05" db="EMBL/GenBank/DDBJ databases">
        <title>The transcriptome of the halophilic microalga Tetraselmis sp. GSL018 isolated from the Great Salt Lake, Utah.</title>
        <authorList>
            <person name="Jinkerson R.E."/>
            <person name="D'Adamo S."/>
            <person name="Posewitz M.C."/>
        </authorList>
    </citation>
    <scope>NUCLEOTIDE SEQUENCE</scope>
    <source>
        <strain evidence="14">GSL018</strain>
    </source>
</reference>
<dbReference type="InterPro" id="IPR023170">
    <property type="entry name" value="HhH_base_excis_C"/>
</dbReference>